<keyword evidence="1" id="KW-0732">Signal</keyword>
<protein>
    <recommendedName>
        <fullName evidence="4">Secreted protein</fullName>
    </recommendedName>
</protein>
<feature type="signal peptide" evidence="1">
    <location>
        <begin position="1"/>
        <end position="21"/>
    </location>
</feature>
<sequence>MVAWFLSRIFHFVDCWHLAIAWLLCGRSLHIARVGKEEISNNLAFWSSTERFCHPVKSHDLNNAGGYCFTVLYTLPALTKEKYAKSRLRPKHEGVHSVNFLQQFPFFGFSLGDRWLISASTGRKYPLRGARLWWKIDGYALFHLVTIPVPLMFHYSSGKFVLLIV</sequence>
<dbReference type="WBParaSite" id="MBELARI_LOCUS15558">
    <property type="protein sequence ID" value="MBELARI_LOCUS15558"/>
    <property type="gene ID" value="MBELARI_LOCUS15558"/>
</dbReference>
<evidence type="ECO:0000256" key="1">
    <source>
        <dbReference type="SAM" id="SignalP"/>
    </source>
</evidence>
<feature type="chain" id="PRO_5042275107" description="Secreted protein" evidence="1">
    <location>
        <begin position="22"/>
        <end position="165"/>
    </location>
</feature>
<reference evidence="3" key="1">
    <citation type="submission" date="2024-02" db="UniProtKB">
        <authorList>
            <consortium name="WormBaseParasite"/>
        </authorList>
    </citation>
    <scope>IDENTIFICATION</scope>
</reference>
<evidence type="ECO:0000313" key="2">
    <source>
        <dbReference type="Proteomes" id="UP000887575"/>
    </source>
</evidence>
<dbReference type="Proteomes" id="UP000887575">
    <property type="component" value="Unassembled WGS sequence"/>
</dbReference>
<accession>A0AAF3J4F6</accession>
<evidence type="ECO:0008006" key="4">
    <source>
        <dbReference type="Google" id="ProtNLM"/>
    </source>
</evidence>
<evidence type="ECO:0000313" key="3">
    <source>
        <dbReference type="WBParaSite" id="MBELARI_LOCUS15558"/>
    </source>
</evidence>
<dbReference type="AlphaFoldDB" id="A0AAF3J4F6"/>
<proteinExistence type="predicted"/>
<organism evidence="2 3">
    <name type="scientific">Mesorhabditis belari</name>
    <dbReference type="NCBI Taxonomy" id="2138241"/>
    <lineage>
        <taxon>Eukaryota</taxon>
        <taxon>Metazoa</taxon>
        <taxon>Ecdysozoa</taxon>
        <taxon>Nematoda</taxon>
        <taxon>Chromadorea</taxon>
        <taxon>Rhabditida</taxon>
        <taxon>Rhabditina</taxon>
        <taxon>Rhabditomorpha</taxon>
        <taxon>Rhabditoidea</taxon>
        <taxon>Rhabditidae</taxon>
        <taxon>Mesorhabditinae</taxon>
        <taxon>Mesorhabditis</taxon>
    </lineage>
</organism>
<keyword evidence="2" id="KW-1185">Reference proteome</keyword>
<name>A0AAF3J4F6_9BILA</name>